<accession>A0ABN8Q7B9</accession>
<gene>
    <name evidence="1" type="ORF">PLOB_00003269</name>
</gene>
<sequence>MSKRENDEPPDVGYCEAVRIGSGIEAELTIFYTPKKDFEVHNGYLAGKERKISNGRLFWKLTIVTSKGDIIYVRRYDKANSGKEYDPPEPFNAFYEVVTVGRKWHLIPDVKIYYISESRKFKVRGGCKVKDTSHEDYRQIKIVMDDHEDKVFELRRHKQGEFQVSNGHVSENKDGRNFGRQYRMLKIVTSKANVIEIRRYDNGEYFVDAQGKNFNFDGRKVKV</sequence>
<dbReference type="EMBL" id="CALNXK010000111">
    <property type="protein sequence ID" value="CAH3158586.1"/>
    <property type="molecule type" value="Genomic_DNA"/>
</dbReference>
<organism evidence="1 2">
    <name type="scientific">Porites lobata</name>
    <dbReference type="NCBI Taxonomy" id="104759"/>
    <lineage>
        <taxon>Eukaryota</taxon>
        <taxon>Metazoa</taxon>
        <taxon>Cnidaria</taxon>
        <taxon>Anthozoa</taxon>
        <taxon>Hexacorallia</taxon>
        <taxon>Scleractinia</taxon>
        <taxon>Fungiina</taxon>
        <taxon>Poritidae</taxon>
        <taxon>Porites</taxon>
    </lineage>
</organism>
<reference evidence="1 2" key="1">
    <citation type="submission" date="2022-05" db="EMBL/GenBank/DDBJ databases">
        <authorList>
            <consortium name="Genoscope - CEA"/>
            <person name="William W."/>
        </authorList>
    </citation>
    <scope>NUCLEOTIDE SEQUENCE [LARGE SCALE GENOMIC DNA]</scope>
</reference>
<comment type="caution">
    <text evidence="1">The sequence shown here is derived from an EMBL/GenBank/DDBJ whole genome shotgun (WGS) entry which is preliminary data.</text>
</comment>
<name>A0ABN8Q7B9_9CNID</name>
<evidence type="ECO:0000313" key="2">
    <source>
        <dbReference type="Proteomes" id="UP001159405"/>
    </source>
</evidence>
<protein>
    <submittedName>
        <fullName evidence="1">Uncharacterized protein</fullName>
    </submittedName>
</protein>
<dbReference type="Proteomes" id="UP001159405">
    <property type="component" value="Unassembled WGS sequence"/>
</dbReference>
<proteinExistence type="predicted"/>
<keyword evidence="2" id="KW-1185">Reference proteome</keyword>
<evidence type="ECO:0000313" key="1">
    <source>
        <dbReference type="EMBL" id="CAH3158586.1"/>
    </source>
</evidence>